<dbReference type="InterPro" id="IPR029046">
    <property type="entry name" value="LolA/LolB/LppX"/>
</dbReference>
<evidence type="ECO:0000256" key="7">
    <source>
        <dbReference type="ARBA" id="ARBA00022764"/>
    </source>
</evidence>
<comment type="similarity">
    <text evidence="2 10">Belongs to the LolA family.</text>
</comment>
<evidence type="ECO:0000256" key="9">
    <source>
        <dbReference type="ARBA" id="ARBA00023186"/>
    </source>
</evidence>
<evidence type="ECO:0000256" key="8">
    <source>
        <dbReference type="ARBA" id="ARBA00022927"/>
    </source>
</evidence>
<dbReference type="InterPro" id="IPR004564">
    <property type="entry name" value="OM_lipoprot_carrier_LolA-like"/>
</dbReference>
<comment type="function">
    <text evidence="10">Participates in the translocation of lipoproteins from the inner membrane to the outer membrane. Only forms a complex with a lipoprotein if the residue after the N-terminal Cys is not an aspartate (The Asp acts as a targeting signal to indicate that the lipoprotein should stay in the inner membrane).</text>
</comment>
<keyword evidence="13" id="KW-1185">Reference proteome</keyword>
<reference evidence="12 13" key="1">
    <citation type="submission" date="2018-11" db="EMBL/GenBank/DDBJ databases">
        <title>Genomic Encyclopedia of Type Strains, Phase IV (KMG-IV): sequencing the most valuable type-strain genomes for metagenomic binning, comparative biology and taxonomic classification.</title>
        <authorList>
            <person name="Goeker M."/>
        </authorList>
    </citation>
    <scope>NUCLEOTIDE SEQUENCE [LARGE SCALE GENOMIC DNA]</scope>
    <source>
        <strain evidence="12 13">DSM 21945</strain>
    </source>
</reference>
<dbReference type="NCBIfam" id="TIGR00547">
    <property type="entry name" value="lolA"/>
    <property type="match status" value="1"/>
</dbReference>
<dbReference type="GO" id="GO:0044874">
    <property type="term" value="P:lipoprotein localization to outer membrane"/>
    <property type="evidence" value="ECO:0007669"/>
    <property type="project" value="UniProtKB-UniRule"/>
</dbReference>
<protein>
    <recommendedName>
        <fullName evidence="4 10">Outer-membrane lipoprotein carrier protein</fullName>
    </recommendedName>
</protein>
<name>A0A3N1PL56_9GAMM</name>
<proteinExistence type="inferred from homology"/>
<dbReference type="PANTHER" id="PTHR35869">
    <property type="entry name" value="OUTER-MEMBRANE LIPOPROTEIN CARRIER PROTEIN"/>
    <property type="match status" value="1"/>
</dbReference>
<feature type="region of interest" description="Disordered" evidence="11">
    <location>
        <begin position="181"/>
        <end position="200"/>
    </location>
</feature>
<dbReference type="Gene3D" id="2.50.20.10">
    <property type="entry name" value="Lipoprotein localisation LolA/LolB/LppX"/>
    <property type="match status" value="1"/>
</dbReference>
<evidence type="ECO:0000256" key="6">
    <source>
        <dbReference type="ARBA" id="ARBA00022729"/>
    </source>
</evidence>
<keyword evidence="6 10" id="KW-0732">Signal</keyword>
<accession>A0A3N1PL56</accession>
<comment type="subunit">
    <text evidence="3 10">Monomer.</text>
</comment>
<organism evidence="12 13">
    <name type="scientific">Gallaecimonas pentaromativorans</name>
    <dbReference type="NCBI Taxonomy" id="584787"/>
    <lineage>
        <taxon>Bacteria</taxon>
        <taxon>Pseudomonadati</taxon>
        <taxon>Pseudomonadota</taxon>
        <taxon>Gammaproteobacteria</taxon>
        <taxon>Enterobacterales</taxon>
        <taxon>Gallaecimonadaceae</taxon>
        <taxon>Gallaecimonas</taxon>
    </lineage>
</organism>
<keyword evidence="5 10" id="KW-0813">Transport</keyword>
<evidence type="ECO:0000256" key="1">
    <source>
        <dbReference type="ARBA" id="ARBA00004418"/>
    </source>
</evidence>
<dbReference type="GO" id="GO:0030288">
    <property type="term" value="C:outer membrane-bounded periplasmic space"/>
    <property type="evidence" value="ECO:0007669"/>
    <property type="project" value="TreeGrafter"/>
</dbReference>
<dbReference type="STRING" id="584787.GCA_001247655_02102"/>
<dbReference type="CDD" id="cd16325">
    <property type="entry name" value="LolA"/>
    <property type="match status" value="1"/>
</dbReference>
<comment type="subcellular location">
    <subcellularLocation>
        <location evidence="1 10">Periplasm</location>
    </subcellularLocation>
</comment>
<evidence type="ECO:0000256" key="10">
    <source>
        <dbReference type="HAMAP-Rule" id="MF_00240"/>
    </source>
</evidence>
<dbReference type="PANTHER" id="PTHR35869:SF1">
    <property type="entry name" value="OUTER-MEMBRANE LIPOPROTEIN CARRIER PROTEIN"/>
    <property type="match status" value="1"/>
</dbReference>
<evidence type="ECO:0000313" key="12">
    <source>
        <dbReference type="EMBL" id="ROQ27687.1"/>
    </source>
</evidence>
<evidence type="ECO:0000256" key="11">
    <source>
        <dbReference type="SAM" id="MobiDB-lite"/>
    </source>
</evidence>
<evidence type="ECO:0000256" key="2">
    <source>
        <dbReference type="ARBA" id="ARBA00007615"/>
    </source>
</evidence>
<keyword evidence="9 10" id="KW-0143">Chaperone</keyword>
<dbReference type="Proteomes" id="UP000268033">
    <property type="component" value="Unassembled WGS sequence"/>
</dbReference>
<sequence length="200" mass="21914" precursor="true">MRVVALACLLASSLAVADDATDLKTKLAQYQSFSANFSQKVVDGEGNLAMQATGQMAVERPQKLYWHTQSPDETLLVSDGKTLWLYNPFVEQVTLYSPKEAVGRTPMLLLSSQDPAVWSQFDIKANGQDYDIKPKDEKDAYVTALTVKFSANKVAGLVIHDASGQQNTVTFSDFQSPRAKDDKVSFSFTPPAGVAVDDQR</sequence>
<dbReference type="GO" id="GO:0042953">
    <property type="term" value="P:lipoprotein transport"/>
    <property type="evidence" value="ECO:0007669"/>
    <property type="project" value="InterPro"/>
</dbReference>
<evidence type="ECO:0000256" key="5">
    <source>
        <dbReference type="ARBA" id="ARBA00022448"/>
    </source>
</evidence>
<dbReference type="AlphaFoldDB" id="A0A3N1PL56"/>
<keyword evidence="7 10" id="KW-0574">Periplasm</keyword>
<feature type="signal peptide" evidence="10">
    <location>
        <begin position="1"/>
        <end position="17"/>
    </location>
</feature>
<evidence type="ECO:0000256" key="3">
    <source>
        <dbReference type="ARBA" id="ARBA00011245"/>
    </source>
</evidence>
<dbReference type="EMBL" id="RJUL01000004">
    <property type="protein sequence ID" value="ROQ27687.1"/>
    <property type="molecule type" value="Genomic_DNA"/>
</dbReference>
<comment type="caution">
    <text evidence="12">The sequence shown here is derived from an EMBL/GenBank/DDBJ whole genome shotgun (WGS) entry which is preliminary data.</text>
</comment>
<dbReference type="SUPFAM" id="SSF89392">
    <property type="entry name" value="Prokaryotic lipoproteins and lipoprotein localization factors"/>
    <property type="match status" value="1"/>
</dbReference>
<dbReference type="Pfam" id="PF03548">
    <property type="entry name" value="LolA"/>
    <property type="match status" value="1"/>
</dbReference>
<gene>
    <name evidence="10" type="primary">lolA</name>
    <name evidence="12" type="ORF">EDC28_104346</name>
</gene>
<evidence type="ECO:0000313" key="13">
    <source>
        <dbReference type="Proteomes" id="UP000268033"/>
    </source>
</evidence>
<dbReference type="HAMAP" id="MF_00240">
    <property type="entry name" value="LolA"/>
    <property type="match status" value="1"/>
</dbReference>
<dbReference type="RefSeq" id="WP_123421464.1">
    <property type="nucleotide sequence ID" value="NZ_RJUL01000004.1"/>
</dbReference>
<feature type="chain" id="PRO_5018341558" description="Outer-membrane lipoprotein carrier protein" evidence="10">
    <location>
        <begin position="18"/>
        <end position="200"/>
    </location>
</feature>
<keyword evidence="12" id="KW-0449">Lipoprotein</keyword>
<keyword evidence="8 10" id="KW-0653">Protein transport</keyword>
<dbReference type="InterPro" id="IPR018323">
    <property type="entry name" value="OM_lipoprot_carrier_LolA_Pbac"/>
</dbReference>
<evidence type="ECO:0000256" key="4">
    <source>
        <dbReference type="ARBA" id="ARBA00014035"/>
    </source>
</evidence>